<accession>A0ABR5GII2</accession>
<dbReference type="EMBL" id="LEUS01000007">
    <property type="protein sequence ID" value="KLY41034.1"/>
    <property type="molecule type" value="Genomic_DNA"/>
</dbReference>
<reference evidence="1 2" key="1">
    <citation type="submission" date="2015-06" db="EMBL/GenBank/DDBJ databases">
        <title>The Genome Sequence of None.</title>
        <authorList>
            <consortium name="The Broad Institute Genomics Platform"/>
            <consortium name="The Broad Institute Genome Sequencing Center for Infectious Disease"/>
            <person name="Earl A.M."/>
            <person name="Onderdonk A.B."/>
            <person name="Kirby J."/>
            <person name="Ferraro M.J."/>
            <person name="Huang S."/>
            <person name="Spencer M."/>
            <person name="Fodor A."/>
            <person name="Hooper D."/>
            <person name="Dekker J."/>
            <person name="O'Brien T."/>
            <person name="Quan V."/>
            <person name="Gombosev A."/>
            <person name="Delaney M."/>
            <person name="DuBois A."/>
            <person name="Ernst C."/>
            <person name="Kim D.S."/>
            <person name="Rossman W."/>
            <person name="Gohs F."/>
            <person name="Petruso H."/>
            <person name="Nozar T."/>
            <person name="Mougeot F."/>
            <person name="Manson-McGuire A."/>
            <person name="Young S."/>
            <person name="Abouelleil A."/>
            <person name="Cao P."/>
            <person name="Chapman S.B."/>
            <person name="Griggs A."/>
            <person name="Priest M."/>
            <person name="Shea T."/>
            <person name="Wortman I."/>
            <person name="Wortman J.R."/>
            <person name="Nusbaum C."/>
            <person name="Birren B."/>
        </authorList>
    </citation>
    <scope>NUCLEOTIDE SEQUENCE [LARGE SCALE GENOMIC DNA]</scope>
    <source>
        <strain evidence="1 2">MGH87</strain>
    </source>
</reference>
<name>A0ABR5GII2_9ENTR</name>
<organism evidence="1 2">
    <name type="scientific">Klebsiella michiganensis</name>
    <dbReference type="NCBI Taxonomy" id="1134687"/>
    <lineage>
        <taxon>Bacteria</taxon>
        <taxon>Pseudomonadati</taxon>
        <taxon>Pseudomonadota</taxon>
        <taxon>Gammaproteobacteria</taxon>
        <taxon>Enterobacterales</taxon>
        <taxon>Enterobacteriaceae</taxon>
        <taxon>Klebsiella/Raoultella group</taxon>
        <taxon>Klebsiella</taxon>
    </lineage>
</organism>
<keyword evidence="2" id="KW-1185">Reference proteome</keyword>
<sequence>MTATTQPLTQQCRDSFTLARHWVTAANVIFLFASAHIREPLERGTPLKKSGGPVIFAARFSLTICYGTAYRVVCCLAVLSLTRSSL</sequence>
<evidence type="ECO:0000313" key="2">
    <source>
        <dbReference type="Proteomes" id="UP000036305"/>
    </source>
</evidence>
<protein>
    <submittedName>
        <fullName evidence="1">Uncharacterized protein</fullName>
    </submittedName>
</protein>
<comment type="caution">
    <text evidence="1">The sequence shown here is derived from an EMBL/GenBank/DDBJ whole genome shotgun (WGS) entry which is preliminary data.</text>
</comment>
<dbReference type="Proteomes" id="UP000036305">
    <property type="component" value="Unassembled WGS sequence"/>
</dbReference>
<gene>
    <name evidence="1" type="ORF">SK91_01537</name>
</gene>
<proteinExistence type="predicted"/>
<evidence type="ECO:0000313" key="1">
    <source>
        <dbReference type="EMBL" id="KLY41034.1"/>
    </source>
</evidence>